<dbReference type="OrthoDB" id="9789433at2"/>
<dbReference type="Proteomes" id="UP000242645">
    <property type="component" value="Chromosome"/>
</dbReference>
<sequence>MKKTYLLFLCALLMLASCATKVPKDALTLSPTALADRQMQTRSFETTNFETMLSAASAVYQDLGFNLDEAEYKLGLLVGSKSRSAVNAGQVTGAIFLAILTGVATPVDKDQVIRASLVMRELEPGDSKKGKDGRSAVRITFQRMISDDHGQVTKLEGIKDSLIYQDFFDKLSQAVFLEAHEI</sequence>
<accession>A0A1J1DQE1</accession>
<feature type="signal peptide" evidence="1">
    <location>
        <begin position="1"/>
        <end position="21"/>
    </location>
</feature>
<reference evidence="2 3" key="1">
    <citation type="journal article" date="2017" name="ISME J.">
        <title>Genome of 'Ca. Desulfovibrio trichonymphae', an H2-oxidizing bacterium in a tripartite symbiotic system within a protist cell in the termite gut.</title>
        <authorList>
            <person name="Kuwahara H."/>
            <person name="Yuki M."/>
            <person name="Izawa K."/>
            <person name="Ohkuma M."/>
            <person name="Hongoh Y."/>
        </authorList>
    </citation>
    <scope>NUCLEOTIDE SEQUENCE [LARGE SCALE GENOMIC DNA]</scope>
    <source>
        <strain evidence="2 3">Rs-N31</strain>
    </source>
</reference>
<dbReference type="RefSeq" id="WP_096399561.1">
    <property type="nucleotide sequence ID" value="NZ_AP017368.1"/>
</dbReference>
<gene>
    <name evidence="2" type="ORF">RSDT_0527</name>
</gene>
<dbReference type="EMBL" id="AP017368">
    <property type="protein sequence ID" value="BAV92039.1"/>
    <property type="molecule type" value="Genomic_DNA"/>
</dbReference>
<keyword evidence="3" id="KW-1185">Reference proteome</keyword>
<feature type="chain" id="PRO_5009618575" description="Lipoprotein" evidence="1">
    <location>
        <begin position="22"/>
        <end position="182"/>
    </location>
</feature>
<dbReference type="AlphaFoldDB" id="A0A1J1DQE1"/>
<proteinExistence type="predicted"/>
<organism evidence="2 3">
    <name type="scientific">Candidatus Desulfovibrio trichonymphae</name>
    <dbReference type="NCBI Taxonomy" id="1725232"/>
    <lineage>
        <taxon>Bacteria</taxon>
        <taxon>Pseudomonadati</taxon>
        <taxon>Thermodesulfobacteriota</taxon>
        <taxon>Desulfovibrionia</taxon>
        <taxon>Desulfovibrionales</taxon>
        <taxon>Desulfovibrionaceae</taxon>
        <taxon>Desulfovibrio</taxon>
    </lineage>
</organism>
<evidence type="ECO:0008006" key="4">
    <source>
        <dbReference type="Google" id="ProtNLM"/>
    </source>
</evidence>
<dbReference type="PROSITE" id="PS51257">
    <property type="entry name" value="PROKAR_LIPOPROTEIN"/>
    <property type="match status" value="1"/>
</dbReference>
<protein>
    <recommendedName>
        <fullName evidence="4">Lipoprotein</fullName>
    </recommendedName>
</protein>
<dbReference type="KEGG" id="dtr:RSDT_0527"/>
<evidence type="ECO:0000256" key="1">
    <source>
        <dbReference type="SAM" id="SignalP"/>
    </source>
</evidence>
<evidence type="ECO:0000313" key="2">
    <source>
        <dbReference type="EMBL" id="BAV92039.1"/>
    </source>
</evidence>
<evidence type="ECO:0000313" key="3">
    <source>
        <dbReference type="Proteomes" id="UP000242645"/>
    </source>
</evidence>
<keyword evidence="1" id="KW-0732">Signal</keyword>
<name>A0A1J1DQE1_9BACT</name>